<keyword evidence="6" id="KW-0368">Histidine biosynthesis</keyword>
<name>A0A1F4Y0X7_9BACT</name>
<dbReference type="SUPFAM" id="SSF141734">
    <property type="entry name" value="HisI-like"/>
    <property type="match status" value="1"/>
</dbReference>
<comment type="caution">
    <text evidence="8">The sequence shown here is derived from an EMBL/GenBank/DDBJ whole genome shotgun (WGS) entry which is preliminary data.</text>
</comment>
<evidence type="ECO:0000256" key="5">
    <source>
        <dbReference type="ARBA" id="ARBA00022801"/>
    </source>
</evidence>
<reference evidence="8 9" key="1">
    <citation type="journal article" date="2016" name="Nat. Commun.">
        <title>Thousands of microbial genomes shed light on interconnected biogeochemical processes in an aquifer system.</title>
        <authorList>
            <person name="Anantharaman K."/>
            <person name="Brown C.T."/>
            <person name="Hug L.A."/>
            <person name="Sharon I."/>
            <person name="Castelle C.J."/>
            <person name="Probst A.J."/>
            <person name="Thomas B.C."/>
            <person name="Singh A."/>
            <person name="Wilkins M.J."/>
            <person name="Karaoz U."/>
            <person name="Brodie E.L."/>
            <person name="Williams K.H."/>
            <person name="Hubbard S.S."/>
            <person name="Banfield J.F."/>
        </authorList>
    </citation>
    <scope>NUCLEOTIDE SEQUENCE [LARGE SCALE GENOMIC DNA]</scope>
</reference>
<dbReference type="PANTHER" id="PTHR42945">
    <property type="entry name" value="HISTIDINE BIOSYNTHESIS BIFUNCTIONAL PROTEIN"/>
    <property type="match status" value="1"/>
</dbReference>
<evidence type="ECO:0000256" key="1">
    <source>
        <dbReference type="ARBA" id="ARBA00000024"/>
    </source>
</evidence>
<keyword evidence="5" id="KW-0378">Hydrolase</keyword>
<evidence type="ECO:0000259" key="7">
    <source>
        <dbReference type="Pfam" id="PF01502"/>
    </source>
</evidence>
<proteinExistence type="predicted"/>
<evidence type="ECO:0000256" key="4">
    <source>
        <dbReference type="ARBA" id="ARBA00022605"/>
    </source>
</evidence>
<dbReference type="AlphaFoldDB" id="A0A1F4Y0X7"/>
<dbReference type="GO" id="GO:0004635">
    <property type="term" value="F:phosphoribosyl-AMP cyclohydrolase activity"/>
    <property type="evidence" value="ECO:0007669"/>
    <property type="project" value="UniProtKB-EC"/>
</dbReference>
<dbReference type="Pfam" id="PF01502">
    <property type="entry name" value="PRA-CH"/>
    <property type="match status" value="1"/>
</dbReference>
<dbReference type="EC" id="3.5.4.19" evidence="3"/>
<dbReference type="Gene3D" id="3.10.20.810">
    <property type="entry name" value="Phosphoribosyl-AMP cyclohydrolase"/>
    <property type="match status" value="1"/>
</dbReference>
<dbReference type="STRING" id="1797245.A2949_02590"/>
<dbReference type="Proteomes" id="UP000178585">
    <property type="component" value="Unassembled WGS sequence"/>
</dbReference>
<dbReference type="GO" id="GO:0000105">
    <property type="term" value="P:L-histidine biosynthetic process"/>
    <property type="evidence" value="ECO:0007669"/>
    <property type="project" value="UniProtKB-UniPathway"/>
</dbReference>
<evidence type="ECO:0000313" key="8">
    <source>
        <dbReference type="EMBL" id="OGC87524.1"/>
    </source>
</evidence>
<evidence type="ECO:0000256" key="2">
    <source>
        <dbReference type="ARBA" id="ARBA00005169"/>
    </source>
</evidence>
<feature type="domain" description="Phosphoribosyl-AMP cyclohydrolase" evidence="7">
    <location>
        <begin position="33"/>
        <end position="108"/>
    </location>
</feature>
<dbReference type="InterPro" id="IPR002496">
    <property type="entry name" value="PRib_AMP_CycHydrolase_dom"/>
</dbReference>
<dbReference type="PANTHER" id="PTHR42945:SF1">
    <property type="entry name" value="HISTIDINE BIOSYNTHESIS BIFUNCTIONAL PROTEIN HIS7"/>
    <property type="match status" value="1"/>
</dbReference>
<protein>
    <recommendedName>
        <fullName evidence="3">phosphoribosyl-AMP cyclohydrolase</fullName>
        <ecNumber evidence="3">3.5.4.19</ecNumber>
    </recommendedName>
</protein>
<evidence type="ECO:0000256" key="3">
    <source>
        <dbReference type="ARBA" id="ARBA00012721"/>
    </source>
</evidence>
<evidence type="ECO:0000313" key="9">
    <source>
        <dbReference type="Proteomes" id="UP000178585"/>
    </source>
</evidence>
<dbReference type="InterPro" id="IPR038019">
    <property type="entry name" value="PRib_AMP_CycHydrolase_sf"/>
</dbReference>
<dbReference type="EMBL" id="MEWZ01000004">
    <property type="protein sequence ID" value="OGC87524.1"/>
    <property type="molecule type" value="Genomic_DNA"/>
</dbReference>
<keyword evidence="4" id="KW-0028">Amino-acid biosynthesis</keyword>
<comment type="pathway">
    <text evidence="2">Amino-acid biosynthesis; L-histidine biosynthesis; L-histidine from 5-phospho-alpha-D-ribose 1-diphosphate: step 3/9.</text>
</comment>
<gene>
    <name evidence="8" type="ORF">A2949_02590</name>
</gene>
<accession>A0A1F4Y0X7</accession>
<dbReference type="UniPathway" id="UPA00031">
    <property type="reaction ID" value="UER00008"/>
</dbReference>
<evidence type="ECO:0000256" key="6">
    <source>
        <dbReference type="ARBA" id="ARBA00023102"/>
    </source>
</evidence>
<sequence>MRVLGPNFKRTVDGIGGLALVIVQDAKTLRVLMVAFTDEVGFRESLRVGKVALYSTSRKKSWVKGEESGNFMQIVSVRVDCDGDAILYLVEPQGPGLACHTNAKSCFYRDIFGRSESAPDAGEHEALKFIGLEVHQDIQ</sequence>
<comment type="catalytic activity">
    <reaction evidence="1">
        <text>1-(5-phospho-beta-D-ribosyl)-5'-AMP + H2O = 1-(5-phospho-beta-D-ribosyl)-5-[(5-phospho-beta-D-ribosylamino)methylideneamino]imidazole-4-carboxamide</text>
        <dbReference type="Rhea" id="RHEA:20049"/>
        <dbReference type="ChEBI" id="CHEBI:15377"/>
        <dbReference type="ChEBI" id="CHEBI:58435"/>
        <dbReference type="ChEBI" id="CHEBI:59457"/>
        <dbReference type="EC" id="3.5.4.19"/>
    </reaction>
</comment>
<organism evidence="8 9">
    <name type="scientific">Candidatus Adlerbacteria bacterium RIFCSPLOWO2_01_FULL_54_21b</name>
    <dbReference type="NCBI Taxonomy" id="1797245"/>
    <lineage>
        <taxon>Bacteria</taxon>
        <taxon>Candidatus Adleribacteriota</taxon>
    </lineage>
</organism>